<dbReference type="RefSeq" id="WP_089749594.1">
    <property type="nucleotide sequence ID" value="NZ_FOOG01000002.1"/>
</dbReference>
<dbReference type="EMBL" id="FOOG01000002">
    <property type="protein sequence ID" value="SFF57591.1"/>
    <property type="molecule type" value="Genomic_DNA"/>
</dbReference>
<dbReference type="Pfam" id="PF12673">
    <property type="entry name" value="SipL"/>
    <property type="match status" value="1"/>
</dbReference>
<protein>
    <recommendedName>
        <fullName evidence="1">SipL SPOCS domain-containing protein</fullName>
    </recommendedName>
</protein>
<reference evidence="3" key="1">
    <citation type="submission" date="2016-10" db="EMBL/GenBank/DDBJ databases">
        <authorList>
            <person name="Varghese N."/>
            <person name="Submissions S."/>
        </authorList>
    </citation>
    <scope>NUCLEOTIDE SEQUENCE [LARGE SCALE GENOMIC DNA]</scope>
    <source>
        <strain evidence="3">FP5</strain>
    </source>
</reference>
<evidence type="ECO:0000259" key="1">
    <source>
        <dbReference type="Pfam" id="PF12673"/>
    </source>
</evidence>
<dbReference type="OrthoDB" id="2971545at2"/>
<name>A0A1I2JXM5_9BACI</name>
<sequence>MPTFNPNEMISYAGIACKHEFPECPLAFKQFTIIENAFVPKPKPNIEEVNKVSASVVLNDPKVIDSPYDKKLLVSGVVRQKITYTAAKPDQPLHSFHFDIPFCELVILEKKKCLPPYFEVKAFIEDIHVFSTVKRKVKICKVLCLCVINTSQCRHESKSPCEHHNKR</sequence>
<keyword evidence="3" id="KW-1185">Reference proteome</keyword>
<evidence type="ECO:0000313" key="3">
    <source>
        <dbReference type="Proteomes" id="UP000198897"/>
    </source>
</evidence>
<dbReference type="AlphaFoldDB" id="A0A1I2JXM5"/>
<evidence type="ECO:0000313" key="2">
    <source>
        <dbReference type="EMBL" id="SFF57591.1"/>
    </source>
</evidence>
<dbReference type="InterPro" id="IPR024300">
    <property type="entry name" value="SipL_SPOCS_dom"/>
</dbReference>
<proteinExistence type="predicted"/>
<dbReference type="Proteomes" id="UP000198897">
    <property type="component" value="Unassembled WGS sequence"/>
</dbReference>
<feature type="domain" description="SipL SPOCS" evidence="1">
    <location>
        <begin position="45"/>
        <end position="128"/>
    </location>
</feature>
<accession>A0A1I2JXM5</accession>
<gene>
    <name evidence="2" type="ORF">SAMN05216353_10288</name>
</gene>
<organism evidence="2 3">
    <name type="scientific">Halobacillus alkaliphilus</name>
    <dbReference type="NCBI Taxonomy" id="396056"/>
    <lineage>
        <taxon>Bacteria</taxon>
        <taxon>Bacillati</taxon>
        <taxon>Bacillota</taxon>
        <taxon>Bacilli</taxon>
        <taxon>Bacillales</taxon>
        <taxon>Bacillaceae</taxon>
        <taxon>Halobacillus</taxon>
    </lineage>
</organism>